<protein>
    <submittedName>
        <fullName evidence="1">Uncharacterized protein</fullName>
    </submittedName>
</protein>
<evidence type="ECO:0000313" key="2">
    <source>
        <dbReference type="Proteomes" id="UP000297851"/>
    </source>
</evidence>
<organism evidence="1 2">
    <name type="scientific">Cryobacterium sandaracinum</name>
    <dbReference type="NCBI Taxonomy" id="1259247"/>
    <lineage>
        <taxon>Bacteria</taxon>
        <taxon>Bacillati</taxon>
        <taxon>Actinomycetota</taxon>
        <taxon>Actinomycetes</taxon>
        <taxon>Micrococcales</taxon>
        <taxon>Microbacteriaceae</taxon>
        <taxon>Cryobacterium</taxon>
    </lineage>
</organism>
<keyword evidence="2" id="KW-1185">Reference proteome</keyword>
<dbReference type="EMBL" id="SOGO01000009">
    <property type="protein sequence ID" value="TFD06292.1"/>
    <property type="molecule type" value="Genomic_DNA"/>
</dbReference>
<sequence>MCGPLAGSGNSNDDAFLNLGRDYPDTGRFQIVLWDIGGVEPIPHGTTSCTMGEITLCEGVAQVELEFAGQVEIYEEAPVGAPLHPALDRPLTGPWRCRFQGSICWGAGTPAGAS</sequence>
<proteinExistence type="predicted"/>
<dbReference type="Proteomes" id="UP000297851">
    <property type="component" value="Unassembled WGS sequence"/>
</dbReference>
<evidence type="ECO:0000313" key="1">
    <source>
        <dbReference type="EMBL" id="TFD06292.1"/>
    </source>
</evidence>
<reference evidence="1 2" key="1">
    <citation type="submission" date="2019-03" db="EMBL/GenBank/DDBJ databases">
        <title>Genomics of glacier-inhabiting Cryobacterium strains.</title>
        <authorList>
            <person name="Liu Q."/>
            <person name="Xin Y.-H."/>
        </authorList>
    </citation>
    <scope>NUCLEOTIDE SEQUENCE [LARGE SCALE GENOMIC DNA]</scope>
    <source>
        <strain evidence="1 2">TMT2-16</strain>
    </source>
</reference>
<gene>
    <name evidence="1" type="ORF">E3T25_02950</name>
</gene>
<name>A0ABY2JLG7_9MICO</name>
<dbReference type="RefSeq" id="WP_134372038.1">
    <property type="nucleotide sequence ID" value="NZ_SOGO01000009.1"/>
</dbReference>
<comment type="caution">
    <text evidence="1">The sequence shown here is derived from an EMBL/GenBank/DDBJ whole genome shotgun (WGS) entry which is preliminary data.</text>
</comment>
<accession>A0ABY2JLG7</accession>